<proteinExistence type="predicted"/>
<evidence type="ECO:0008006" key="4">
    <source>
        <dbReference type="Google" id="ProtNLM"/>
    </source>
</evidence>
<organism evidence="2 3">
    <name type="scientific">Umezawaea tangerina</name>
    <dbReference type="NCBI Taxonomy" id="84725"/>
    <lineage>
        <taxon>Bacteria</taxon>
        <taxon>Bacillati</taxon>
        <taxon>Actinomycetota</taxon>
        <taxon>Actinomycetes</taxon>
        <taxon>Pseudonocardiales</taxon>
        <taxon>Pseudonocardiaceae</taxon>
        <taxon>Umezawaea</taxon>
    </lineage>
</organism>
<reference evidence="2 3" key="1">
    <citation type="submission" date="2018-03" db="EMBL/GenBank/DDBJ databases">
        <title>Genomic Encyclopedia of Archaeal and Bacterial Type Strains, Phase II (KMG-II): from individual species to whole genera.</title>
        <authorList>
            <person name="Goeker M."/>
        </authorList>
    </citation>
    <scope>NUCLEOTIDE SEQUENCE [LARGE SCALE GENOMIC DNA]</scope>
    <source>
        <strain evidence="2 3">DSM 44720</strain>
    </source>
</reference>
<sequence length="267" mass="30198">MNTTARDVIEMLRRHYLPEGRPPGGIFAPEIGAPGNSGRRADLIWQGCTAAGGHELIGHEVKVTRQDLLAELADPAKSDPWQKYCHRWYLVVPDAHLLDGLELPHTWGVLTPPSGRRTRTMTVHIPAPALKPDEQAPALKTLATWLHWKRDSEQRNHRLIQDEARRLREVNERLQRESTYKARPRRKDEEIIARIIAELGGTVDGDQIGSWTTTVHIDDVVAALRDLAEAKNRRAQAENSHRMCLDRLRGLGKTVEHALLLAERKTP</sequence>
<keyword evidence="1" id="KW-0175">Coiled coil</keyword>
<evidence type="ECO:0000313" key="3">
    <source>
        <dbReference type="Proteomes" id="UP000239494"/>
    </source>
</evidence>
<dbReference type="OrthoDB" id="6180861at2"/>
<keyword evidence="3" id="KW-1185">Reference proteome</keyword>
<accession>A0A2T0SPG3</accession>
<comment type="caution">
    <text evidence="2">The sequence shown here is derived from an EMBL/GenBank/DDBJ whole genome shotgun (WGS) entry which is preliminary data.</text>
</comment>
<protein>
    <recommendedName>
        <fullName evidence="4">MmcB family DNA repair protein</fullName>
    </recommendedName>
</protein>
<name>A0A2T0SPG3_9PSEU</name>
<gene>
    <name evidence="2" type="ORF">CLV43_114229</name>
</gene>
<feature type="coiled-coil region" evidence="1">
    <location>
        <begin position="220"/>
        <end position="247"/>
    </location>
</feature>
<evidence type="ECO:0000313" key="2">
    <source>
        <dbReference type="EMBL" id="PRY35311.1"/>
    </source>
</evidence>
<dbReference type="AlphaFoldDB" id="A0A2T0SPG3"/>
<dbReference type="RefSeq" id="WP_146175074.1">
    <property type="nucleotide sequence ID" value="NZ_PVTF01000014.1"/>
</dbReference>
<dbReference type="Proteomes" id="UP000239494">
    <property type="component" value="Unassembled WGS sequence"/>
</dbReference>
<dbReference type="EMBL" id="PVTF01000014">
    <property type="protein sequence ID" value="PRY35311.1"/>
    <property type="molecule type" value="Genomic_DNA"/>
</dbReference>
<evidence type="ECO:0000256" key="1">
    <source>
        <dbReference type="SAM" id="Coils"/>
    </source>
</evidence>